<dbReference type="Proteomes" id="UP000053676">
    <property type="component" value="Unassembled WGS sequence"/>
</dbReference>
<sequence>MSLSLGQKKKCLFTHSSGLSSADEVNGCCASDEGEQNNALHLEDSSDFRLKILGIPLESTFVEQLSGCMRGSYSPVRTT</sequence>
<keyword evidence="2" id="KW-1185">Reference proteome</keyword>
<organism evidence="1 2">
    <name type="scientific">Necator americanus</name>
    <name type="common">Human hookworm</name>
    <dbReference type="NCBI Taxonomy" id="51031"/>
    <lineage>
        <taxon>Eukaryota</taxon>
        <taxon>Metazoa</taxon>
        <taxon>Ecdysozoa</taxon>
        <taxon>Nematoda</taxon>
        <taxon>Chromadorea</taxon>
        <taxon>Rhabditida</taxon>
        <taxon>Rhabditina</taxon>
        <taxon>Rhabditomorpha</taxon>
        <taxon>Strongyloidea</taxon>
        <taxon>Ancylostomatidae</taxon>
        <taxon>Bunostominae</taxon>
        <taxon>Necator</taxon>
    </lineage>
</organism>
<name>W2T9K9_NECAM</name>
<dbReference type="EMBL" id="KI660157">
    <property type="protein sequence ID" value="ETN77682.1"/>
    <property type="molecule type" value="Genomic_DNA"/>
</dbReference>
<dbReference type="KEGG" id="nai:NECAME_03100"/>
<accession>W2T9K9</accession>
<gene>
    <name evidence="1" type="ORF">NECAME_03100</name>
</gene>
<dbReference type="AlphaFoldDB" id="W2T9K9"/>
<evidence type="ECO:0000313" key="1">
    <source>
        <dbReference type="EMBL" id="ETN77682.1"/>
    </source>
</evidence>
<proteinExistence type="predicted"/>
<protein>
    <submittedName>
        <fullName evidence="1">Uncharacterized protein</fullName>
    </submittedName>
</protein>
<evidence type="ECO:0000313" key="2">
    <source>
        <dbReference type="Proteomes" id="UP000053676"/>
    </source>
</evidence>
<reference evidence="2" key="1">
    <citation type="journal article" date="2014" name="Nat. Genet.">
        <title>Genome of the human hookworm Necator americanus.</title>
        <authorList>
            <person name="Tang Y.T."/>
            <person name="Gao X."/>
            <person name="Rosa B.A."/>
            <person name="Abubucker S."/>
            <person name="Hallsworth-Pepin K."/>
            <person name="Martin J."/>
            <person name="Tyagi R."/>
            <person name="Heizer E."/>
            <person name="Zhang X."/>
            <person name="Bhonagiri-Palsikar V."/>
            <person name="Minx P."/>
            <person name="Warren W.C."/>
            <person name="Wang Q."/>
            <person name="Zhan B."/>
            <person name="Hotez P.J."/>
            <person name="Sternberg P.W."/>
            <person name="Dougall A."/>
            <person name="Gaze S.T."/>
            <person name="Mulvenna J."/>
            <person name="Sotillo J."/>
            <person name="Ranganathan S."/>
            <person name="Rabelo E.M."/>
            <person name="Wilson R.K."/>
            <person name="Felgner P.L."/>
            <person name="Bethony J."/>
            <person name="Hawdon J.M."/>
            <person name="Gasser R.B."/>
            <person name="Loukas A."/>
            <person name="Mitreva M."/>
        </authorList>
    </citation>
    <scope>NUCLEOTIDE SEQUENCE [LARGE SCALE GENOMIC DNA]</scope>
</reference>